<dbReference type="EMBL" id="LN853963">
    <property type="protein sequence ID" value="CRY97196.1"/>
    <property type="molecule type" value="Genomic_DNA"/>
</dbReference>
<sequence>MDAQPSQAWLIEVPSRAIRKTLREEWQAYSDDSEREKGLVLASIAGKLLGVHKSRVYQLLDSGRLTRFEHFGHQWLSAGEIMDRLTEQPRAGRPPLAKAA</sequence>
<accession>A0A0H5Q591</accession>
<proteinExistence type="predicted"/>
<reference evidence="1" key="2">
    <citation type="submission" date="2015-07" db="EMBL/GenBank/DDBJ databases">
        <title>Plasmids, circular viruses and viroids from rat gut.</title>
        <authorList>
            <person name="Jorgensen T.J."/>
            <person name="Hansen M.A."/>
            <person name="Xu Z."/>
            <person name="Tabak M.A."/>
            <person name="Sorensen S.J."/>
            <person name="Hansen L.H."/>
        </authorList>
    </citation>
    <scope>NUCLEOTIDE SEQUENCE</scope>
    <source>
        <strain evidence="1">RGFK1414</strain>
    </source>
</reference>
<organism evidence="1">
    <name type="scientific">uncultured prokaryote</name>
    <dbReference type="NCBI Taxonomy" id="198431"/>
    <lineage>
        <taxon>unclassified sequences</taxon>
        <taxon>environmental samples</taxon>
    </lineage>
</organism>
<protein>
    <recommendedName>
        <fullName evidence="2">Helix-turn-helix domain-containing protein</fullName>
    </recommendedName>
</protein>
<reference evidence="1" key="1">
    <citation type="submission" date="2015-06" db="EMBL/GenBank/DDBJ databases">
        <authorList>
            <person name="Joergensen T."/>
        </authorList>
    </citation>
    <scope>NUCLEOTIDE SEQUENCE</scope>
    <source>
        <strain evidence="1">RGFK1414</strain>
    </source>
</reference>
<evidence type="ECO:0000313" key="1">
    <source>
        <dbReference type="EMBL" id="CRY97196.1"/>
    </source>
</evidence>
<name>A0A0H5Q591_9ZZZZ</name>
<dbReference type="AlphaFoldDB" id="A0A0H5Q591"/>
<evidence type="ECO:0008006" key="2">
    <source>
        <dbReference type="Google" id="ProtNLM"/>
    </source>
</evidence>